<dbReference type="InterPro" id="IPR003958">
    <property type="entry name" value="CBFA_NFYB_domain"/>
</dbReference>
<evidence type="ECO:0000256" key="5">
    <source>
        <dbReference type="SAM" id="MobiDB-lite"/>
    </source>
</evidence>
<comment type="similarity">
    <text evidence="1">Belongs to the NFYB/HAP3 subunit family.</text>
</comment>
<keyword evidence="8" id="KW-1185">Reference proteome</keyword>
<gene>
    <name evidence="7" type="ORF">CDCA_CDCA14G3898</name>
</gene>
<proteinExistence type="inferred from homology"/>
<keyword evidence="2" id="KW-0805">Transcription regulation</keyword>
<dbReference type="PRINTS" id="PR00615">
    <property type="entry name" value="CCAATSUBUNTA"/>
</dbReference>
<dbReference type="AlphaFoldDB" id="A0AAV9J1H2"/>
<dbReference type="EMBL" id="JANCYW010000014">
    <property type="protein sequence ID" value="KAK4537873.1"/>
    <property type="molecule type" value="Genomic_DNA"/>
</dbReference>
<dbReference type="PANTHER" id="PTHR11064">
    <property type="entry name" value="CCAAT-BINDING TRANSCRIPTION FACTOR-RELATED"/>
    <property type="match status" value="1"/>
</dbReference>
<evidence type="ECO:0000256" key="3">
    <source>
        <dbReference type="ARBA" id="ARBA00023125"/>
    </source>
</evidence>
<dbReference type="SUPFAM" id="SSF47113">
    <property type="entry name" value="Histone-fold"/>
    <property type="match status" value="1"/>
</dbReference>
<evidence type="ECO:0000313" key="7">
    <source>
        <dbReference type="EMBL" id="KAK4537873.1"/>
    </source>
</evidence>
<feature type="region of interest" description="Disordered" evidence="5">
    <location>
        <begin position="1"/>
        <end position="30"/>
    </location>
</feature>
<dbReference type="InterPro" id="IPR027113">
    <property type="entry name" value="Transc_fact_NFYB/HAP3"/>
</dbReference>
<organism evidence="7 8">
    <name type="scientific">Cyanidium caldarium</name>
    <name type="common">Red alga</name>
    <dbReference type="NCBI Taxonomy" id="2771"/>
    <lineage>
        <taxon>Eukaryota</taxon>
        <taxon>Rhodophyta</taxon>
        <taxon>Bangiophyceae</taxon>
        <taxon>Cyanidiales</taxon>
        <taxon>Cyanidiaceae</taxon>
        <taxon>Cyanidium</taxon>
    </lineage>
</organism>
<evidence type="ECO:0000259" key="6">
    <source>
        <dbReference type="Pfam" id="PF00808"/>
    </source>
</evidence>
<dbReference type="PANTHER" id="PTHR11064:SF9">
    <property type="entry name" value="NUCLEAR TRANSCRIPTION FACTOR Y SUBUNIT BETA"/>
    <property type="match status" value="1"/>
</dbReference>
<dbReference type="Pfam" id="PF00808">
    <property type="entry name" value="CBFD_NFYB_HMF"/>
    <property type="match status" value="1"/>
</dbReference>
<comment type="caution">
    <text evidence="7">The sequence shown here is derived from an EMBL/GenBank/DDBJ whole genome shotgun (WGS) entry which is preliminary data.</text>
</comment>
<dbReference type="Proteomes" id="UP001301350">
    <property type="component" value="Unassembled WGS sequence"/>
</dbReference>
<dbReference type="InterPro" id="IPR009072">
    <property type="entry name" value="Histone-fold"/>
</dbReference>
<dbReference type="GO" id="GO:0000978">
    <property type="term" value="F:RNA polymerase II cis-regulatory region sequence-specific DNA binding"/>
    <property type="evidence" value="ECO:0007669"/>
    <property type="project" value="TreeGrafter"/>
</dbReference>
<evidence type="ECO:0000256" key="4">
    <source>
        <dbReference type="ARBA" id="ARBA00023163"/>
    </source>
</evidence>
<reference evidence="7 8" key="1">
    <citation type="submission" date="2022-07" db="EMBL/GenBank/DDBJ databases">
        <title>Genome-wide signatures of adaptation to extreme environments.</title>
        <authorList>
            <person name="Cho C.H."/>
            <person name="Yoon H.S."/>
        </authorList>
    </citation>
    <scope>NUCLEOTIDE SEQUENCE [LARGE SCALE GENOMIC DNA]</scope>
    <source>
        <strain evidence="7 8">DBV 063 E5</strain>
    </source>
</reference>
<keyword evidence="4" id="KW-0804">Transcription</keyword>
<feature type="domain" description="Transcription factor CBF/NF-Y/archaeal histone" evidence="6">
    <location>
        <begin position="42"/>
        <end position="104"/>
    </location>
</feature>
<protein>
    <recommendedName>
        <fullName evidence="6">Transcription factor CBF/NF-Y/archaeal histone domain-containing protein</fullName>
    </recommendedName>
</protein>
<name>A0AAV9J1H2_CYACA</name>
<dbReference type="CDD" id="cd22907">
    <property type="entry name" value="HFD_NFYB"/>
    <property type="match status" value="1"/>
</dbReference>
<dbReference type="GO" id="GO:0001228">
    <property type="term" value="F:DNA-binding transcription activator activity, RNA polymerase II-specific"/>
    <property type="evidence" value="ECO:0007669"/>
    <property type="project" value="InterPro"/>
</dbReference>
<evidence type="ECO:0000256" key="2">
    <source>
        <dbReference type="ARBA" id="ARBA00023015"/>
    </source>
</evidence>
<dbReference type="GO" id="GO:0016602">
    <property type="term" value="C:CCAAT-binding factor complex"/>
    <property type="evidence" value="ECO:0007669"/>
    <property type="project" value="InterPro"/>
</dbReference>
<evidence type="ECO:0000256" key="1">
    <source>
        <dbReference type="ARBA" id="ARBA00009053"/>
    </source>
</evidence>
<evidence type="ECO:0000313" key="8">
    <source>
        <dbReference type="Proteomes" id="UP001301350"/>
    </source>
</evidence>
<keyword evidence="3" id="KW-0238">DNA-binding</keyword>
<accession>A0AAV9J1H2</accession>
<feature type="region of interest" description="Disordered" evidence="5">
    <location>
        <begin position="129"/>
        <end position="170"/>
    </location>
</feature>
<dbReference type="GO" id="GO:0046982">
    <property type="term" value="F:protein heterodimerization activity"/>
    <property type="evidence" value="ECO:0007669"/>
    <property type="project" value="InterPro"/>
</dbReference>
<dbReference type="Gene3D" id="1.10.20.10">
    <property type="entry name" value="Histone, subunit A"/>
    <property type="match status" value="1"/>
</dbReference>
<sequence>MPSSEESGPLPAPPPDPDPRGATDDDAMAASRRAIAHEPERFLPIANISRCMKNALPENAKISREAKELVQEATSEFISFITSESSDKCLRERRKTICGEDILYSMRTLGFEEYIGPLSAYLERFRATEQARKTERTGASGDEGPTDSDADAHEEVRVPGDLARSSTTGE</sequence>